<comment type="function">
    <text evidence="7">Endonuclease that is involved in the suppression of homologous recombination and thus may have a key role in the control of bacterial genetic diversity.</text>
</comment>
<evidence type="ECO:0000256" key="2">
    <source>
        <dbReference type="ARBA" id="ARBA00022741"/>
    </source>
</evidence>
<dbReference type="SUPFAM" id="SSF52540">
    <property type="entry name" value="P-loop containing nucleoside triphosphate hydrolases"/>
    <property type="match status" value="1"/>
</dbReference>
<dbReference type="Gene3D" id="3.40.50.300">
    <property type="entry name" value="P-loop containing nucleotide triphosphate hydrolases"/>
    <property type="match status" value="1"/>
</dbReference>
<dbReference type="GO" id="GO:0043023">
    <property type="term" value="F:ribosomal large subunit binding"/>
    <property type="evidence" value="ECO:0007669"/>
    <property type="project" value="UniProtKB-UniRule"/>
</dbReference>
<dbReference type="STRING" id="266892.SAMN04488054_13220"/>
<dbReference type="Proteomes" id="UP000199668">
    <property type="component" value="Unassembled WGS sequence"/>
</dbReference>
<keyword evidence="5 7" id="KW-0694">RNA-binding</keyword>
<evidence type="ECO:0000256" key="7">
    <source>
        <dbReference type="HAMAP-Rule" id="MF_00092"/>
    </source>
</evidence>
<dbReference type="GO" id="GO:0140664">
    <property type="term" value="F:ATP-dependent DNA damage sensor activity"/>
    <property type="evidence" value="ECO:0007669"/>
    <property type="project" value="InterPro"/>
</dbReference>
<dbReference type="RefSeq" id="WP_090928220.1">
    <property type="nucleotide sequence ID" value="NZ_FOTY01000032.1"/>
</dbReference>
<protein>
    <recommendedName>
        <fullName evidence="7">Endonuclease MutS2</fullName>
        <ecNumber evidence="7">3.1.-.-</ecNumber>
    </recommendedName>
    <alternativeName>
        <fullName evidence="7">Ribosome-associated protein quality control-upstream factor</fullName>
        <shortName evidence="7">RQC-upstream factor</shortName>
        <shortName evidence="7">RqcU</shortName>
        <ecNumber evidence="7">3.6.4.-</ecNumber>
    </alternativeName>
</protein>
<accession>A0A1I4PV54</accession>
<dbReference type="InterPro" id="IPR000432">
    <property type="entry name" value="DNA_mismatch_repair_MutS_C"/>
</dbReference>
<proteinExistence type="inferred from homology"/>
<name>A0A1I4PV54_9BACI</name>
<dbReference type="PANTHER" id="PTHR48466:SF2">
    <property type="entry name" value="OS10G0509000 PROTEIN"/>
    <property type="match status" value="1"/>
</dbReference>
<keyword evidence="4 7" id="KW-0067">ATP-binding</keyword>
<dbReference type="GO" id="GO:0006298">
    <property type="term" value="P:mismatch repair"/>
    <property type="evidence" value="ECO:0007669"/>
    <property type="project" value="InterPro"/>
</dbReference>
<dbReference type="InterPro" id="IPR045076">
    <property type="entry name" value="MutS"/>
</dbReference>
<dbReference type="Gene3D" id="1.10.1420.10">
    <property type="match status" value="2"/>
</dbReference>
<dbReference type="GO" id="GO:0004519">
    <property type="term" value="F:endonuclease activity"/>
    <property type="evidence" value="ECO:0007669"/>
    <property type="project" value="UniProtKB-UniRule"/>
</dbReference>
<evidence type="ECO:0000256" key="5">
    <source>
        <dbReference type="ARBA" id="ARBA00022884"/>
    </source>
</evidence>
<dbReference type="GO" id="GO:0016887">
    <property type="term" value="F:ATP hydrolysis activity"/>
    <property type="evidence" value="ECO:0007669"/>
    <property type="project" value="InterPro"/>
</dbReference>
<dbReference type="PROSITE" id="PS50828">
    <property type="entry name" value="SMR"/>
    <property type="match status" value="1"/>
</dbReference>
<feature type="domain" description="Smr" evidence="10">
    <location>
        <begin position="709"/>
        <end position="784"/>
    </location>
</feature>
<dbReference type="Gene3D" id="3.30.1370.110">
    <property type="match status" value="1"/>
</dbReference>
<dbReference type="Pfam" id="PF20297">
    <property type="entry name" value="MSSS"/>
    <property type="match status" value="1"/>
</dbReference>
<dbReference type="FunFam" id="3.40.50.300:FF:000830">
    <property type="entry name" value="Endonuclease MutS2"/>
    <property type="match status" value="1"/>
</dbReference>
<dbReference type="EC" id="3.6.4.-" evidence="7"/>
<dbReference type="InterPro" id="IPR027417">
    <property type="entry name" value="P-loop_NTPase"/>
</dbReference>
<dbReference type="InterPro" id="IPR005747">
    <property type="entry name" value="MutS2"/>
</dbReference>
<keyword evidence="3 7" id="KW-0378">Hydrolase</keyword>
<dbReference type="SMART" id="SM00533">
    <property type="entry name" value="MUTSd"/>
    <property type="match status" value="1"/>
</dbReference>
<organism evidence="11 12">
    <name type="scientific">Salibacterium qingdaonense</name>
    <dbReference type="NCBI Taxonomy" id="266892"/>
    <lineage>
        <taxon>Bacteria</taxon>
        <taxon>Bacillati</taxon>
        <taxon>Bacillota</taxon>
        <taxon>Bacilli</taxon>
        <taxon>Bacillales</taxon>
        <taxon>Bacillaceae</taxon>
    </lineage>
</organism>
<dbReference type="CDD" id="cd06503">
    <property type="entry name" value="ATP-synt_Fo_b"/>
    <property type="match status" value="1"/>
</dbReference>
<dbReference type="Pfam" id="PF01713">
    <property type="entry name" value="Smr"/>
    <property type="match status" value="1"/>
</dbReference>
<evidence type="ECO:0000256" key="1">
    <source>
        <dbReference type="ARBA" id="ARBA00022730"/>
    </source>
</evidence>
<dbReference type="PROSITE" id="PS00486">
    <property type="entry name" value="DNA_MISMATCH_REPAIR_2"/>
    <property type="match status" value="1"/>
</dbReference>
<dbReference type="GO" id="GO:0030983">
    <property type="term" value="F:mismatched DNA binding"/>
    <property type="evidence" value="ECO:0007669"/>
    <property type="project" value="InterPro"/>
</dbReference>
<dbReference type="SUPFAM" id="SSF48334">
    <property type="entry name" value="DNA repair protein MutS, domain III"/>
    <property type="match status" value="1"/>
</dbReference>
<dbReference type="HAMAP" id="MF_00092">
    <property type="entry name" value="MutS2"/>
    <property type="match status" value="1"/>
</dbReference>
<keyword evidence="8" id="KW-0175">Coiled coil</keyword>
<keyword evidence="2 7" id="KW-0547">Nucleotide-binding</keyword>
<feature type="region of interest" description="Disordered" evidence="9">
    <location>
        <begin position="764"/>
        <end position="784"/>
    </location>
</feature>
<keyword evidence="12" id="KW-1185">Reference proteome</keyword>
<dbReference type="InterPro" id="IPR036063">
    <property type="entry name" value="Smr_dom_sf"/>
</dbReference>
<dbReference type="InterPro" id="IPR046893">
    <property type="entry name" value="MSSS"/>
</dbReference>
<keyword evidence="7" id="KW-0540">Nuclease</keyword>
<dbReference type="SMART" id="SM00534">
    <property type="entry name" value="MUTSac"/>
    <property type="match status" value="1"/>
</dbReference>
<comment type="similarity">
    <text evidence="7">Belongs to the DNA mismatch repair MutS family. MutS2 subfamily.</text>
</comment>
<evidence type="ECO:0000259" key="10">
    <source>
        <dbReference type="PROSITE" id="PS50828"/>
    </source>
</evidence>
<dbReference type="AlphaFoldDB" id="A0A1I4PV54"/>
<dbReference type="GO" id="GO:0005524">
    <property type="term" value="F:ATP binding"/>
    <property type="evidence" value="ECO:0007669"/>
    <property type="project" value="UniProtKB-UniRule"/>
</dbReference>
<feature type="coiled-coil region" evidence="8">
    <location>
        <begin position="515"/>
        <end position="599"/>
    </location>
</feature>
<dbReference type="GO" id="GO:0072344">
    <property type="term" value="P:rescue of stalled ribosome"/>
    <property type="evidence" value="ECO:0007669"/>
    <property type="project" value="UniProtKB-UniRule"/>
</dbReference>
<dbReference type="InterPro" id="IPR036187">
    <property type="entry name" value="DNA_mismatch_repair_MutS_sf"/>
</dbReference>
<feature type="binding site" evidence="7">
    <location>
        <begin position="334"/>
        <end position="341"/>
    </location>
    <ligand>
        <name>ATP</name>
        <dbReference type="ChEBI" id="CHEBI:30616"/>
    </ligand>
</feature>
<keyword evidence="7" id="KW-0255">Endonuclease</keyword>
<dbReference type="InterPro" id="IPR007696">
    <property type="entry name" value="DNA_mismatch_repair_MutS_core"/>
</dbReference>
<dbReference type="GO" id="GO:0019843">
    <property type="term" value="F:rRNA binding"/>
    <property type="evidence" value="ECO:0007669"/>
    <property type="project" value="UniProtKB-UniRule"/>
</dbReference>
<dbReference type="Pfam" id="PF00488">
    <property type="entry name" value="MutS_V"/>
    <property type="match status" value="1"/>
</dbReference>
<dbReference type="EC" id="3.1.-.-" evidence="7"/>
<dbReference type="PIRSF" id="PIRSF005814">
    <property type="entry name" value="MutS_YshD"/>
    <property type="match status" value="1"/>
</dbReference>
<evidence type="ECO:0000256" key="4">
    <source>
        <dbReference type="ARBA" id="ARBA00022840"/>
    </source>
</evidence>
<dbReference type="NCBIfam" id="TIGR01069">
    <property type="entry name" value="mutS2"/>
    <property type="match status" value="1"/>
</dbReference>
<dbReference type="OrthoDB" id="9808166at2"/>
<dbReference type="GO" id="GO:0045910">
    <property type="term" value="P:negative regulation of DNA recombination"/>
    <property type="evidence" value="ECO:0007669"/>
    <property type="project" value="InterPro"/>
</dbReference>
<evidence type="ECO:0000256" key="6">
    <source>
        <dbReference type="ARBA" id="ARBA00023125"/>
    </source>
</evidence>
<evidence type="ECO:0000256" key="9">
    <source>
        <dbReference type="SAM" id="MobiDB-lite"/>
    </source>
</evidence>
<keyword evidence="1 7" id="KW-0699">rRNA-binding</keyword>
<keyword evidence="6 7" id="KW-0238">DNA-binding</keyword>
<evidence type="ECO:0000313" key="12">
    <source>
        <dbReference type="Proteomes" id="UP000199668"/>
    </source>
</evidence>
<evidence type="ECO:0000256" key="8">
    <source>
        <dbReference type="SAM" id="Coils"/>
    </source>
</evidence>
<sequence>MNERVRRVLEYDKMKEQLKNHVASTLGRKKVEALEPFTELTKAEEELNRTEEGAKVLRLRGQAPLGGITDIRAHLKRAEIGGTLNAGELLETADTIYGGRRMKKFIEMMVEEEIELPLLAELAGPIAPLSDLEREIKQSIDDHGEVLDAATPALRSIRQRIRGMEADIRSKLEQMTRSSQQKKLSDAIVTIRNDRYVVPVKQEYRSSFGGIVHDQSSSGATLFIEPQSVVTMNNQLSESRVQERREIERILKELSERVQGAVDQLLENLDYLAELDFLFTKAYYANQLQASRPHLNGSRRLRFKEAKHPLLDSGEVVPIDVELGTTFSSLVITGPNTGGKTVTLKTVGLLTLMAQSGLYLPVEEESEAAVFSNVYADIGDEQSIEQSLSTFSSHMTNIVEILDYVDKESLVLFDEIGAGTDPTEGAALAVSILDYVYASGARLVATTHFSELKGYAYNREGVMNASVEFDVETLSPTYRLLIGMPGRSNAFAISRRLGLGESIIEAAESEVHEDTRQVENMITSLEEKKQAAEDELNEARKTREEAEQLHRELEQKLQEMDRKKQDVISSAENKAQKELEKARAQADDIIKDLRELQKEGHQVKEHELIDARKRMEQAAPDLSKRQQQIKKQADSERTFHPGDEVKVLSFNQQGQVLEKKGDKEYQVQLGIMKVNVKADDMEKVKQEPVHQPSRPVTNVSANNSVKPELDLRGVRYEDAMQKVEKYLDEAVLAGYPQVHIIHGKGTGALRKGVKELLNKHPSVTEARDGGMTEGGIGNTVARLK</sequence>
<feature type="coiled-coil region" evidence="8">
    <location>
        <begin position="233"/>
        <end position="264"/>
    </location>
</feature>
<dbReference type="SUPFAM" id="SSF160443">
    <property type="entry name" value="SMR domain-like"/>
    <property type="match status" value="1"/>
</dbReference>
<reference evidence="11 12" key="1">
    <citation type="submission" date="2016-10" db="EMBL/GenBank/DDBJ databases">
        <authorList>
            <person name="de Groot N.N."/>
        </authorList>
    </citation>
    <scope>NUCLEOTIDE SEQUENCE [LARGE SCALE GENOMIC DNA]</scope>
    <source>
        <strain evidence="11 12">CGMCC 1.6134</strain>
    </source>
</reference>
<dbReference type="InterPro" id="IPR002625">
    <property type="entry name" value="Smr_dom"/>
</dbReference>
<dbReference type="SMART" id="SM00463">
    <property type="entry name" value="SMR"/>
    <property type="match status" value="1"/>
</dbReference>
<evidence type="ECO:0000313" key="11">
    <source>
        <dbReference type="EMBL" id="SFM31677.1"/>
    </source>
</evidence>
<gene>
    <name evidence="7" type="primary">mutS2</name>
    <name evidence="7" type="synonym">rqcU</name>
    <name evidence="11" type="ORF">SAMN04488054_13220</name>
</gene>
<evidence type="ECO:0000256" key="3">
    <source>
        <dbReference type="ARBA" id="ARBA00022801"/>
    </source>
</evidence>
<dbReference type="CDD" id="cd03280">
    <property type="entry name" value="ABC_MutS2"/>
    <property type="match status" value="1"/>
</dbReference>
<comment type="subunit">
    <text evidence="7">Homodimer. Binds to stalled ribosomes, contacting rRNA.</text>
</comment>
<comment type="function">
    <text evidence="7">Acts as a ribosome collision sensor, splitting the ribosome into its 2 subunits. Detects stalled/collided 70S ribosomes which it binds and splits by an ATP-hydrolysis driven conformational change. Acts upstream of the ribosome quality control system (RQC), a ribosome-associated complex that mediates the extraction of incompletely synthesized nascent chains from stalled ribosomes and their subsequent degradation. Probably generates substrates for RQC.</text>
</comment>
<dbReference type="PANTHER" id="PTHR48466">
    <property type="entry name" value="OS10G0509000 PROTEIN-RELATED"/>
    <property type="match status" value="1"/>
</dbReference>
<dbReference type="EMBL" id="FOTY01000032">
    <property type="protein sequence ID" value="SFM31677.1"/>
    <property type="molecule type" value="Genomic_DNA"/>
</dbReference>